<dbReference type="GO" id="GO:0016020">
    <property type="term" value="C:membrane"/>
    <property type="evidence" value="ECO:0007669"/>
    <property type="project" value="InterPro"/>
</dbReference>
<evidence type="ECO:0000256" key="5">
    <source>
        <dbReference type="ARBA" id="ARBA00022840"/>
    </source>
</evidence>
<dbReference type="PANTHER" id="PTHR42781">
    <property type="entry name" value="SPERMIDINE/PUTRESCINE IMPORT ATP-BINDING PROTEIN POTA"/>
    <property type="match status" value="1"/>
</dbReference>
<evidence type="ECO:0000256" key="3">
    <source>
        <dbReference type="ARBA" id="ARBA00022496"/>
    </source>
</evidence>
<dbReference type="PANTHER" id="PTHR42781:SF4">
    <property type="entry name" value="SPERMIDINE_PUTRESCINE IMPORT ATP-BINDING PROTEIN POTA"/>
    <property type="match status" value="1"/>
</dbReference>
<evidence type="ECO:0000256" key="6">
    <source>
        <dbReference type="ARBA" id="ARBA00023004"/>
    </source>
</evidence>
<dbReference type="Proteomes" id="UP000242501">
    <property type="component" value="Unassembled WGS sequence"/>
</dbReference>
<dbReference type="EMBL" id="FMYL01000007">
    <property type="protein sequence ID" value="SDB99942.1"/>
    <property type="molecule type" value="Genomic_DNA"/>
</dbReference>
<dbReference type="GO" id="GO:0015697">
    <property type="term" value="P:quaternary ammonium group transport"/>
    <property type="evidence" value="ECO:0007669"/>
    <property type="project" value="UniProtKB-ARBA"/>
</dbReference>
<keyword evidence="8" id="KW-0472">Membrane</keyword>
<organism evidence="10 11">
    <name type="scientific">Acinetobacter boissieri</name>
    <dbReference type="NCBI Taxonomy" id="1219383"/>
    <lineage>
        <taxon>Bacteria</taxon>
        <taxon>Pseudomonadati</taxon>
        <taxon>Pseudomonadota</taxon>
        <taxon>Gammaproteobacteria</taxon>
        <taxon>Moraxellales</taxon>
        <taxon>Moraxellaceae</taxon>
        <taxon>Acinetobacter</taxon>
    </lineage>
</organism>
<dbReference type="GO" id="GO:0015408">
    <property type="term" value="F:ABC-type ferric iron transporter activity"/>
    <property type="evidence" value="ECO:0007669"/>
    <property type="project" value="InterPro"/>
</dbReference>
<dbReference type="InterPro" id="IPR015853">
    <property type="entry name" value="ABC_transpr_FbpC"/>
</dbReference>
<dbReference type="GO" id="GO:0005524">
    <property type="term" value="F:ATP binding"/>
    <property type="evidence" value="ECO:0007669"/>
    <property type="project" value="UniProtKB-KW"/>
</dbReference>
<protein>
    <submittedName>
        <fullName evidence="10">Iron(III) transport system ATP-binding protein</fullName>
    </submittedName>
</protein>
<keyword evidence="5 10" id="KW-0067">ATP-binding</keyword>
<dbReference type="InterPro" id="IPR017871">
    <property type="entry name" value="ABC_transporter-like_CS"/>
</dbReference>
<keyword evidence="7" id="KW-0406">Ion transport</keyword>
<keyword evidence="6" id="KW-0408">Iron</keyword>
<evidence type="ECO:0000256" key="8">
    <source>
        <dbReference type="ARBA" id="ARBA00023136"/>
    </source>
</evidence>
<dbReference type="STRING" id="1219383.SAMN05421733_107150"/>
<dbReference type="InterPro" id="IPR027417">
    <property type="entry name" value="P-loop_NTPase"/>
</dbReference>
<reference evidence="11" key="1">
    <citation type="submission" date="2016-09" db="EMBL/GenBank/DDBJ databases">
        <authorList>
            <person name="Varghese N."/>
            <person name="Submissions S."/>
        </authorList>
    </citation>
    <scope>NUCLEOTIDE SEQUENCE [LARGE SCALE GENOMIC DNA]</scope>
    <source>
        <strain evidence="11">ANC 4422</strain>
    </source>
</reference>
<dbReference type="AlphaFoldDB" id="A0A1G6I091"/>
<gene>
    <name evidence="10" type="ORF">SAMN05421733_107150</name>
</gene>
<keyword evidence="11" id="KW-1185">Reference proteome</keyword>
<dbReference type="InterPro" id="IPR050093">
    <property type="entry name" value="ABC_SmlMolc_Importer"/>
</dbReference>
<dbReference type="Gene3D" id="3.40.50.300">
    <property type="entry name" value="P-loop containing nucleotide triphosphate hydrolases"/>
    <property type="match status" value="1"/>
</dbReference>
<evidence type="ECO:0000313" key="11">
    <source>
        <dbReference type="Proteomes" id="UP000242501"/>
    </source>
</evidence>
<name>A0A1G6I091_9GAMM</name>
<dbReference type="SMART" id="SM00382">
    <property type="entry name" value="AAA"/>
    <property type="match status" value="1"/>
</dbReference>
<evidence type="ECO:0000256" key="4">
    <source>
        <dbReference type="ARBA" id="ARBA00022741"/>
    </source>
</evidence>
<dbReference type="InterPro" id="IPR003439">
    <property type="entry name" value="ABC_transporter-like_ATP-bd"/>
</dbReference>
<dbReference type="Pfam" id="PF00005">
    <property type="entry name" value="ABC_tran"/>
    <property type="match status" value="1"/>
</dbReference>
<dbReference type="PROSITE" id="PS50893">
    <property type="entry name" value="ABC_TRANSPORTER_2"/>
    <property type="match status" value="1"/>
</dbReference>
<dbReference type="SUPFAM" id="SSF50331">
    <property type="entry name" value="MOP-like"/>
    <property type="match status" value="1"/>
</dbReference>
<proteinExistence type="predicted"/>
<evidence type="ECO:0000259" key="9">
    <source>
        <dbReference type="PROSITE" id="PS50893"/>
    </source>
</evidence>
<dbReference type="SUPFAM" id="SSF52540">
    <property type="entry name" value="P-loop containing nucleoside triphosphate hydrolases"/>
    <property type="match status" value="1"/>
</dbReference>
<keyword evidence="4" id="KW-0547">Nucleotide-binding</keyword>
<dbReference type="PROSITE" id="PS00211">
    <property type="entry name" value="ABC_TRANSPORTER_1"/>
    <property type="match status" value="1"/>
</dbReference>
<dbReference type="GO" id="GO:0016887">
    <property type="term" value="F:ATP hydrolysis activity"/>
    <property type="evidence" value="ECO:0007669"/>
    <property type="project" value="InterPro"/>
</dbReference>
<dbReference type="FunFam" id="3.40.50.300:FF:000425">
    <property type="entry name" value="Probable ABC transporter, ATP-binding subunit"/>
    <property type="match status" value="1"/>
</dbReference>
<evidence type="ECO:0000256" key="1">
    <source>
        <dbReference type="ARBA" id="ARBA00022448"/>
    </source>
</evidence>
<keyword evidence="1" id="KW-0813">Transport</keyword>
<dbReference type="CDD" id="cd03259">
    <property type="entry name" value="ABC_Carb_Solutes_like"/>
    <property type="match status" value="1"/>
</dbReference>
<feature type="domain" description="ABC transporter" evidence="9">
    <location>
        <begin position="17"/>
        <end position="249"/>
    </location>
</feature>
<evidence type="ECO:0000256" key="2">
    <source>
        <dbReference type="ARBA" id="ARBA00022475"/>
    </source>
</evidence>
<dbReference type="InterPro" id="IPR003593">
    <property type="entry name" value="AAA+_ATPase"/>
</dbReference>
<keyword evidence="2" id="KW-1003">Cell membrane</keyword>
<accession>A0A1G6I091</accession>
<sequence>MKMIINLHNGMSDMSALHIQNLSKKFGQQNAVYDTSWQAKRGEIVCLLGHSGCGKTTMLRLIAGLESPSAGQIMFGDRILWSNTHHVAAEHRNIGLVFQDYALFPHLNVFENIKFGLNHFKREQQKQIADDVLKHVSLSQHATKYPHMLSGGEQQRIALARALAPKPDVLLMDEPFSNLDRRLRDRIRQDTLSILRDLGTTTIIVTHDPEEALHIADQIILMHEGQIIQSGTPQQLYETPNSLFAAEYFSAINQIPCVVNHNVLKSACGQLEFKSINPEQRVDQSTSPNANYLYCFRPYHVTLSVEPQNQDSIPVTVTSSDYLGHQMLVKVQIHSTSYIIHAQGIFHCPTHVGQALFMCIQPQQSFIFAKDSATP</sequence>
<keyword evidence="3" id="KW-0410">Iron transport</keyword>
<dbReference type="InterPro" id="IPR008995">
    <property type="entry name" value="Mo/tungstate-bd_C_term_dom"/>
</dbReference>
<evidence type="ECO:0000256" key="7">
    <source>
        <dbReference type="ARBA" id="ARBA00023065"/>
    </source>
</evidence>
<evidence type="ECO:0000313" key="10">
    <source>
        <dbReference type="EMBL" id="SDB99942.1"/>
    </source>
</evidence>